<comment type="caution">
    <text evidence="1">The sequence shown here is derived from an EMBL/GenBank/DDBJ whole genome shotgun (WGS) entry which is preliminary data.</text>
</comment>
<proteinExistence type="predicted"/>
<dbReference type="InterPro" id="IPR044708">
    <property type="entry name" value="CPR5"/>
</dbReference>
<dbReference type="GO" id="GO:0010150">
    <property type="term" value="P:leaf senescence"/>
    <property type="evidence" value="ECO:0007669"/>
    <property type="project" value="InterPro"/>
</dbReference>
<dbReference type="AlphaFoldDB" id="A0AA38CAL6"/>
<organism evidence="1 2">
    <name type="scientific">Taxus chinensis</name>
    <name type="common">Chinese yew</name>
    <name type="synonym">Taxus wallichiana var. chinensis</name>
    <dbReference type="NCBI Taxonomy" id="29808"/>
    <lineage>
        <taxon>Eukaryota</taxon>
        <taxon>Viridiplantae</taxon>
        <taxon>Streptophyta</taxon>
        <taxon>Embryophyta</taxon>
        <taxon>Tracheophyta</taxon>
        <taxon>Spermatophyta</taxon>
        <taxon>Pinopsida</taxon>
        <taxon>Pinidae</taxon>
        <taxon>Conifers II</taxon>
        <taxon>Cupressales</taxon>
        <taxon>Taxaceae</taxon>
        <taxon>Taxus</taxon>
    </lineage>
</organism>
<dbReference type="PANTHER" id="PTHR35322:SF2">
    <property type="entry name" value="PROTEIN CPR-5"/>
    <property type="match status" value="1"/>
</dbReference>
<gene>
    <name evidence="1" type="ORF">KI387_039888</name>
</gene>
<keyword evidence="2" id="KW-1185">Reference proteome</keyword>
<evidence type="ECO:0000313" key="2">
    <source>
        <dbReference type="Proteomes" id="UP000824469"/>
    </source>
</evidence>
<evidence type="ECO:0000313" key="1">
    <source>
        <dbReference type="EMBL" id="KAH9296300.1"/>
    </source>
</evidence>
<name>A0AA38CAL6_TAXCH</name>
<dbReference type="PANTHER" id="PTHR35322">
    <property type="entry name" value="PROTEIN CPR-5"/>
    <property type="match status" value="1"/>
</dbReference>
<dbReference type="EMBL" id="JAHRHJ020000011">
    <property type="protein sequence ID" value="KAH9296300.1"/>
    <property type="molecule type" value="Genomic_DNA"/>
</dbReference>
<dbReference type="Proteomes" id="UP000824469">
    <property type="component" value="Unassembled WGS sequence"/>
</dbReference>
<protein>
    <submittedName>
        <fullName evidence="1">Uncharacterized protein</fullName>
    </submittedName>
</protein>
<reference evidence="1 2" key="1">
    <citation type="journal article" date="2021" name="Nat. Plants">
        <title>The Taxus genome provides insights into paclitaxel biosynthesis.</title>
        <authorList>
            <person name="Xiong X."/>
            <person name="Gou J."/>
            <person name="Liao Q."/>
            <person name="Li Y."/>
            <person name="Zhou Q."/>
            <person name="Bi G."/>
            <person name="Li C."/>
            <person name="Du R."/>
            <person name="Wang X."/>
            <person name="Sun T."/>
            <person name="Guo L."/>
            <person name="Liang H."/>
            <person name="Lu P."/>
            <person name="Wu Y."/>
            <person name="Zhang Z."/>
            <person name="Ro D.K."/>
            <person name="Shang Y."/>
            <person name="Huang S."/>
            <person name="Yan J."/>
        </authorList>
    </citation>
    <scope>NUCLEOTIDE SEQUENCE [LARGE SCALE GENOMIC DNA]</scope>
    <source>
        <strain evidence="1">Ta-2019</strain>
    </source>
</reference>
<sequence>IMASNFSLKQNISVEELSELLGLAIRESLNKVLGCQCNRLVRDFQAAFTSTFKTITRVKQAHYEKKMTSYASEKKMPISDGQIPGLDTAGYVNDTSVEYADALENLGEKSREKTDCKRLIEQTSGSFCSAQGSGMKGGAQQFCELSFTKSDVLPKENCRVDCQECSCITESVNVKDRNNLTFQTNQNVGNVSQPHWATGIPNNEIEEISQKLKNIKFEFPDCKNFAIGNSRCVSTETMAPTAQHIEEIDSDLASAIYESGTPSSMSGANFNQQVVLHGQFQRQLANRVSSTLPNPEVANSISNVFEKSLMEHERCNNLREVEIGLMMQRLRLKEAQMYVDAESNKLMRQSISVRQSKASFKESKFIDNKLNNTYVDLNRTCADHLVAGLMLMLFALAYGSWKYSYANLSKAVDMCHAIIK</sequence>
<feature type="non-terminal residue" evidence="1">
    <location>
        <position position="1"/>
    </location>
</feature>
<dbReference type="OMA" id="MEHERCN"/>
<feature type="non-terminal residue" evidence="1">
    <location>
        <position position="420"/>
    </location>
</feature>
<dbReference type="GO" id="GO:0006952">
    <property type="term" value="P:defense response"/>
    <property type="evidence" value="ECO:0007669"/>
    <property type="project" value="InterPro"/>
</dbReference>
<accession>A0AA38CAL6</accession>
<dbReference type="GO" id="GO:0010090">
    <property type="term" value="P:trichome morphogenesis"/>
    <property type="evidence" value="ECO:0007669"/>
    <property type="project" value="InterPro"/>
</dbReference>